<evidence type="ECO:0000313" key="6">
    <source>
        <dbReference type="Proteomes" id="UP000195043"/>
    </source>
</evidence>
<dbReference type="Proteomes" id="UP000195043">
    <property type="component" value="Unassembled WGS sequence"/>
</dbReference>
<gene>
    <name evidence="5" type="ORF">A5886_000090</name>
</gene>
<dbReference type="AlphaFoldDB" id="A0A242A1Y3"/>
<dbReference type="OrthoDB" id="8732661at2"/>
<dbReference type="RefSeq" id="WP_086273149.1">
    <property type="nucleotide sequence ID" value="NZ_NGKU01000001.1"/>
</dbReference>
<feature type="domain" description="Transketolase N-terminal" evidence="4">
    <location>
        <begin position="13"/>
        <end position="258"/>
    </location>
</feature>
<evidence type="ECO:0000256" key="2">
    <source>
        <dbReference type="ARBA" id="ARBA00007131"/>
    </source>
</evidence>
<comment type="caution">
    <text evidence="5">The sequence shown here is derived from an EMBL/GenBank/DDBJ whole genome shotgun (WGS) entry which is preliminary data.</text>
</comment>
<dbReference type="PANTHER" id="PTHR47514:SF1">
    <property type="entry name" value="TRANSKETOLASE N-TERMINAL SECTION-RELATED"/>
    <property type="match status" value="1"/>
</dbReference>
<proteinExistence type="inferred from homology"/>
<comment type="cofactor">
    <cofactor evidence="1">
        <name>thiamine diphosphate</name>
        <dbReference type="ChEBI" id="CHEBI:58937"/>
    </cofactor>
</comment>
<evidence type="ECO:0000313" key="5">
    <source>
        <dbReference type="EMBL" id="OTN75046.1"/>
    </source>
</evidence>
<evidence type="ECO:0000259" key="4">
    <source>
        <dbReference type="Pfam" id="PF00456"/>
    </source>
</evidence>
<evidence type="ECO:0000256" key="1">
    <source>
        <dbReference type="ARBA" id="ARBA00001964"/>
    </source>
</evidence>
<organism evidence="5 6">
    <name type="scientific">Candidatus Enterococcus testudinis</name>
    <dbReference type="NCBI Taxonomy" id="1834191"/>
    <lineage>
        <taxon>Bacteria</taxon>
        <taxon>Bacillati</taxon>
        <taxon>Bacillota</taxon>
        <taxon>Bacilli</taxon>
        <taxon>Lactobacillales</taxon>
        <taxon>Enterococcaceae</taxon>
        <taxon>Enterococcus</taxon>
    </lineage>
</organism>
<keyword evidence="6" id="KW-1185">Reference proteome</keyword>
<reference evidence="5 6" key="1">
    <citation type="submission" date="2017-05" db="EMBL/GenBank/DDBJ databases">
        <title>The Genome Sequence of Enterococcus sp. 8G7_MSG3316.</title>
        <authorList>
            <consortium name="The Broad Institute Genomics Platform"/>
            <consortium name="The Broad Institute Genomic Center for Infectious Diseases"/>
            <person name="Earl A."/>
            <person name="Manson A."/>
            <person name="Schwartman J."/>
            <person name="Gilmore M."/>
            <person name="Abouelleil A."/>
            <person name="Cao P."/>
            <person name="Chapman S."/>
            <person name="Cusick C."/>
            <person name="Shea T."/>
            <person name="Young S."/>
            <person name="Neafsey D."/>
            <person name="Nusbaum C."/>
            <person name="Birren B."/>
        </authorList>
    </citation>
    <scope>NUCLEOTIDE SEQUENCE [LARGE SCALE GENOMIC DNA]</scope>
    <source>
        <strain evidence="5 6">8G7_MSG3316</strain>
    </source>
</reference>
<dbReference type="Gene3D" id="3.40.50.970">
    <property type="match status" value="1"/>
</dbReference>
<protein>
    <recommendedName>
        <fullName evidence="4">Transketolase N-terminal domain-containing protein</fullName>
    </recommendedName>
</protein>
<name>A0A242A1Y3_9ENTE</name>
<dbReference type="Pfam" id="PF00456">
    <property type="entry name" value="Transketolase_N"/>
    <property type="match status" value="1"/>
</dbReference>
<sequence length="278" mass="30585">MEITALKLKALEIRKEVLSLIYHAKTGHTGSDLSCTDILVALYYQVMHIDATKPDMIDRDQYIQSKGHAAEVLWTVLADKGFLTKEELQTFSQLNSRLIGHPNNKVAGVEMNTGSLGHGLPVSVGIALAGKLDQRPYHTYTLLGDGELAEGSVWEGAMAAANYKLDNLTAIIDRNGLQITGASEDVMSVEPLDDKWRSFGWDVHVVDGNDMIALVEVLSQPNKKDTPKMVIAKTIKGKGYSEAENQAHWHHKVPTAEQLAQALSEIEAQMEVLRNGEE</sequence>
<comment type="similarity">
    <text evidence="2">Belongs to the transketolase family.</text>
</comment>
<evidence type="ECO:0000256" key="3">
    <source>
        <dbReference type="ARBA" id="ARBA00023052"/>
    </source>
</evidence>
<dbReference type="PANTHER" id="PTHR47514">
    <property type="entry name" value="TRANSKETOLASE N-TERMINAL SECTION-RELATED"/>
    <property type="match status" value="1"/>
</dbReference>
<accession>A0A242A1Y3</accession>
<dbReference type="EMBL" id="NGKU01000001">
    <property type="protein sequence ID" value="OTN75046.1"/>
    <property type="molecule type" value="Genomic_DNA"/>
</dbReference>
<dbReference type="InterPro" id="IPR005474">
    <property type="entry name" value="Transketolase_N"/>
</dbReference>
<dbReference type="SUPFAM" id="SSF52518">
    <property type="entry name" value="Thiamin diphosphate-binding fold (THDP-binding)"/>
    <property type="match status" value="1"/>
</dbReference>
<keyword evidence="3" id="KW-0786">Thiamine pyrophosphate</keyword>
<dbReference type="InterPro" id="IPR029061">
    <property type="entry name" value="THDP-binding"/>
</dbReference>
<dbReference type="CDD" id="cd02012">
    <property type="entry name" value="TPP_TK"/>
    <property type="match status" value="1"/>
</dbReference>
<dbReference type="STRING" id="1834191.A5886_000090"/>